<feature type="chain" id="PRO_5013875914" description="DUF1573 domain-containing protein" evidence="1">
    <location>
        <begin position="26"/>
        <end position="70"/>
    </location>
</feature>
<sequence>MKRSSILIVLFTLCAIFSGAQKSLAVPKLEVIGGTSFDFGIVNGNQTITHEFVLNNHGDSVLHILKAKGG</sequence>
<comment type="caution">
    <text evidence="2">The sequence shown here is derived from an EMBL/GenBank/DDBJ whole genome shotgun (WGS) entry which is preliminary data.</text>
</comment>
<gene>
    <name evidence="2" type="ORF">CSA56_13425</name>
</gene>
<evidence type="ECO:0008006" key="4">
    <source>
        <dbReference type="Google" id="ProtNLM"/>
    </source>
</evidence>
<keyword evidence="1" id="KW-0732">Signal</keyword>
<organism evidence="2 3">
    <name type="scientific">candidate division KSB3 bacterium</name>
    <dbReference type="NCBI Taxonomy" id="2044937"/>
    <lineage>
        <taxon>Bacteria</taxon>
        <taxon>candidate division KSB3</taxon>
    </lineage>
</organism>
<reference evidence="2 3" key="1">
    <citation type="submission" date="2017-10" db="EMBL/GenBank/DDBJ databases">
        <title>Novel microbial diversity and functional potential in the marine mammal oral microbiome.</title>
        <authorList>
            <person name="Dudek N.K."/>
            <person name="Sun C.L."/>
            <person name="Burstein D."/>
            <person name="Kantor R.S."/>
            <person name="Aliaga Goltsman D.S."/>
            <person name="Bik E.M."/>
            <person name="Thomas B.C."/>
            <person name="Banfield J.F."/>
            <person name="Relman D.A."/>
        </authorList>
    </citation>
    <scope>NUCLEOTIDE SEQUENCE [LARGE SCALE GENOMIC DNA]</scope>
    <source>
        <strain evidence="2">DOLJORAL78_47_16</strain>
    </source>
</reference>
<feature type="signal peptide" evidence="1">
    <location>
        <begin position="1"/>
        <end position="25"/>
    </location>
</feature>
<name>A0A2G6KBK8_9BACT</name>
<protein>
    <recommendedName>
        <fullName evidence="4">DUF1573 domain-containing protein</fullName>
    </recommendedName>
</protein>
<proteinExistence type="predicted"/>
<dbReference type="Proteomes" id="UP000230821">
    <property type="component" value="Unassembled WGS sequence"/>
</dbReference>
<accession>A0A2G6KBK8</accession>
<evidence type="ECO:0000313" key="2">
    <source>
        <dbReference type="EMBL" id="PIE33047.1"/>
    </source>
</evidence>
<evidence type="ECO:0000256" key="1">
    <source>
        <dbReference type="SAM" id="SignalP"/>
    </source>
</evidence>
<dbReference type="EMBL" id="PDSK01000104">
    <property type="protein sequence ID" value="PIE33047.1"/>
    <property type="molecule type" value="Genomic_DNA"/>
</dbReference>
<dbReference type="AlphaFoldDB" id="A0A2G6KBK8"/>
<evidence type="ECO:0000313" key="3">
    <source>
        <dbReference type="Proteomes" id="UP000230821"/>
    </source>
</evidence>